<protein>
    <recommendedName>
        <fullName evidence="3">Lipoprotein</fullName>
    </recommendedName>
</protein>
<evidence type="ECO:0008006" key="3">
    <source>
        <dbReference type="Google" id="ProtNLM"/>
    </source>
</evidence>
<proteinExistence type="predicted"/>
<dbReference type="EMBL" id="JAIWIU010000190">
    <property type="protein sequence ID" value="MCA2018656.1"/>
    <property type="molecule type" value="Genomic_DNA"/>
</dbReference>
<dbReference type="RefSeq" id="WP_225252000.1">
    <property type="nucleotide sequence ID" value="NZ_JAIWIU010000190.1"/>
</dbReference>
<reference evidence="2" key="1">
    <citation type="submission" date="2023-07" db="EMBL/GenBank/DDBJ databases">
        <title>Molecular identification of indigenous halophilic bacteria isolated from red sea cost, biodegradation of synthetic dyes and assessment of degraded metabolite toxicity.</title>
        <authorList>
            <person name="Chaieb K."/>
            <person name="Altayb H.N."/>
        </authorList>
    </citation>
    <scope>NUCLEOTIDE SEQUENCE [LARGE SCALE GENOMIC DNA]</scope>
    <source>
        <strain evidence="2">K20</strain>
    </source>
</reference>
<dbReference type="Proteomes" id="UP001199044">
    <property type="component" value="Unassembled WGS sequence"/>
</dbReference>
<sequence length="147" mass="16520">MLKSILVSLFALSVLTGCFGEKSAGDFATHIVSLLNERDFNSLWDVTSPESQDAVKNQLNMVRGNTFLKQQVASSFNIPFEKLDSITPKEYFIAILNSDKTAGVIKTKIVDVEELDNKAKVNWVKGEKQGVSWLIKIDDSWFFQLDN</sequence>
<name>A0ABS7YSP3_9VIBR</name>
<gene>
    <name evidence="1" type="ORF">LDJ79_21250</name>
</gene>
<accession>A0ABS7YSP3</accession>
<comment type="caution">
    <text evidence="1">The sequence shown here is derived from an EMBL/GenBank/DDBJ whole genome shotgun (WGS) entry which is preliminary data.</text>
</comment>
<dbReference type="PROSITE" id="PS51257">
    <property type="entry name" value="PROKAR_LIPOPROTEIN"/>
    <property type="match status" value="1"/>
</dbReference>
<organism evidence="1 2">
    <name type="scientific">Vibrio tritonius</name>
    <dbReference type="NCBI Taxonomy" id="1435069"/>
    <lineage>
        <taxon>Bacteria</taxon>
        <taxon>Pseudomonadati</taxon>
        <taxon>Pseudomonadota</taxon>
        <taxon>Gammaproteobacteria</taxon>
        <taxon>Vibrionales</taxon>
        <taxon>Vibrionaceae</taxon>
        <taxon>Vibrio</taxon>
    </lineage>
</organism>
<evidence type="ECO:0000313" key="1">
    <source>
        <dbReference type="EMBL" id="MCA2018656.1"/>
    </source>
</evidence>
<keyword evidence="2" id="KW-1185">Reference proteome</keyword>
<evidence type="ECO:0000313" key="2">
    <source>
        <dbReference type="Proteomes" id="UP001199044"/>
    </source>
</evidence>